<reference evidence="3" key="1">
    <citation type="submission" date="2021-06" db="EMBL/GenBank/DDBJ databases">
        <authorList>
            <person name="Kallberg Y."/>
            <person name="Tangrot J."/>
            <person name="Rosling A."/>
        </authorList>
    </citation>
    <scope>NUCLEOTIDE SEQUENCE</scope>
    <source>
        <strain evidence="3">MA453B</strain>
    </source>
</reference>
<accession>A0A9N9ATU4</accession>
<keyword evidence="2" id="KW-0812">Transmembrane</keyword>
<keyword evidence="2" id="KW-0472">Membrane</keyword>
<dbReference type="Proteomes" id="UP000789405">
    <property type="component" value="Unassembled WGS sequence"/>
</dbReference>
<sequence>MTLINQQTLTEMNESVTIPTISDEHQNLTSLSPQNITLSAHDSEDTRSIRSTSSRPPAYSIEDEIISPPTIPFSAHISLNSTSSIPSLNNSHTSLPSYDNAKVDMPPQYPHLKIDINSPWELVPIEPQQPWPITKKLYIFGFLIWPLWYIGIVYSIFGKDQATKTWGRRCIWNALILTSVITYIVVAYCRAVLY</sequence>
<feature type="transmembrane region" description="Helical" evidence="2">
    <location>
        <begin position="170"/>
        <end position="193"/>
    </location>
</feature>
<proteinExistence type="predicted"/>
<feature type="region of interest" description="Disordered" evidence="1">
    <location>
        <begin position="32"/>
        <end position="61"/>
    </location>
</feature>
<keyword evidence="2" id="KW-1133">Transmembrane helix</keyword>
<comment type="caution">
    <text evidence="3">The sequence shown here is derived from an EMBL/GenBank/DDBJ whole genome shotgun (WGS) entry which is preliminary data.</text>
</comment>
<organism evidence="3 4">
    <name type="scientific">Dentiscutata erythropus</name>
    <dbReference type="NCBI Taxonomy" id="1348616"/>
    <lineage>
        <taxon>Eukaryota</taxon>
        <taxon>Fungi</taxon>
        <taxon>Fungi incertae sedis</taxon>
        <taxon>Mucoromycota</taxon>
        <taxon>Glomeromycotina</taxon>
        <taxon>Glomeromycetes</taxon>
        <taxon>Diversisporales</taxon>
        <taxon>Gigasporaceae</taxon>
        <taxon>Dentiscutata</taxon>
    </lineage>
</organism>
<dbReference type="OrthoDB" id="2754015at2759"/>
<gene>
    <name evidence="3" type="ORF">DERYTH_LOCUS4755</name>
</gene>
<evidence type="ECO:0000256" key="2">
    <source>
        <dbReference type="SAM" id="Phobius"/>
    </source>
</evidence>
<feature type="transmembrane region" description="Helical" evidence="2">
    <location>
        <begin position="137"/>
        <end position="158"/>
    </location>
</feature>
<dbReference type="EMBL" id="CAJVPY010001873">
    <property type="protein sequence ID" value="CAG8539962.1"/>
    <property type="molecule type" value="Genomic_DNA"/>
</dbReference>
<evidence type="ECO:0000313" key="3">
    <source>
        <dbReference type="EMBL" id="CAG8539962.1"/>
    </source>
</evidence>
<evidence type="ECO:0000313" key="4">
    <source>
        <dbReference type="Proteomes" id="UP000789405"/>
    </source>
</evidence>
<evidence type="ECO:0000256" key="1">
    <source>
        <dbReference type="SAM" id="MobiDB-lite"/>
    </source>
</evidence>
<keyword evidence="4" id="KW-1185">Reference proteome</keyword>
<name>A0A9N9ATU4_9GLOM</name>
<dbReference type="AlphaFoldDB" id="A0A9N9ATU4"/>
<protein>
    <submittedName>
        <fullName evidence="3">22297_t:CDS:1</fullName>
    </submittedName>
</protein>